<dbReference type="EC" id="1.17.4.2" evidence="3"/>
<comment type="cofactor">
    <cofactor evidence="1">
        <name>adenosylcob(III)alamin</name>
        <dbReference type="ChEBI" id="CHEBI:18408"/>
    </cofactor>
</comment>
<evidence type="ECO:0000256" key="6">
    <source>
        <dbReference type="ARBA" id="ARBA00023002"/>
    </source>
</evidence>
<evidence type="ECO:0000256" key="1">
    <source>
        <dbReference type="ARBA" id="ARBA00001922"/>
    </source>
</evidence>
<keyword evidence="8" id="KW-0676">Redox-active center</keyword>
<evidence type="ECO:0000259" key="11">
    <source>
        <dbReference type="Pfam" id="PF17975"/>
    </source>
</evidence>
<feature type="domain" description="Ribonucleotide reductase alpha-helical" evidence="11">
    <location>
        <begin position="94"/>
        <end position="194"/>
    </location>
</feature>
<reference evidence="13 14" key="1">
    <citation type="submission" date="2016-07" db="EMBL/GenBank/DDBJ databases">
        <title>Pervasive Adenine N6-methylation of Active Genes in Fungi.</title>
        <authorList>
            <consortium name="DOE Joint Genome Institute"/>
            <person name="Mondo S.J."/>
            <person name="Dannebaum R.O."/>
            <person name="Kuo R.C."/>
            <person name="Labutti K."/>
            <person name="Haridas S."/>
            <person name="Kuo A."/>
            <person name="Salamov A."/>
            <person name="Ahrendt S.R."/>
            <person name="Lipzen A."/>
            <person name="Sullivan W."/>
            <person name="Andreopoulos W.B."/>
            <person name="Clum A."/>
            <person name="Lindquist E."/>
            <person name="Daum C."/>
            <person name="Ramamoorthy G.K."/>
            <person name="Gryganskyi A."/>
            <person name="Culley D."/>
            <person name="Magnuson J.K."/>
            <person name="James T.Y."/>
            <person name="O'Malley M.A."/>
            <person name="Stajich J.E."/>
            <person name="Spatafora J.W."/>
            <person name="Visel A."/>
            <person name="Grigoriev I.V."/>
        </authorList>
    </citation>
    <scope>NUCLEOTIDE SEQUENCE [LARGE SCALE GENOMIC DNA]</scope>
    <source>
        <strain evidence="13 14">CBS 931.73</strain>
    </source>
</reference>
<keyword evidence="14" id="KW-1185">Reference proteome</keyword>
<dbReference type="GO" id="GO:0031419">
    <property type="term" value="F:cobalamin binding"/>
    <property type="evidence" value="ECO:0007669"/>
    <property type="project" value="UniProtKB-KW"/>
</dbReference>
<evidence type="ECO:0000256" key="4">
    <source>
        <dbReference type="ARBA" id="ARBA00022628"/>
    </source>
</evidence>
<proteinExistence type="inferred from homology"/>
<comment type="caution">
    <text evidence="13">The sequence shown here is derived from an EMBL/GenBank/DDBJ whole genome shotgun (WGS) entry which is preliminary data.</text>
</comment>
<dbReference type="STRING" id="1314790.A0A1Y1XIF2"/>
<keyword evidence="4" id="KW-0846">Cobalamin</keyword>
<dbReference type="GO" id="GO:0004748">
    <property type="term" value="F:ribonucleoside-diphosphate reductase activity, thioredoxin disulfide as acceptor"/>
    <property type="evidence" value="ECO:0007669"/>
    <property type="project" value="TreeGrafter"/>
</dbReference>
<keyword evidence="7" id="KW-1015">Disulfide bond</keyword>
<dbReference type="InterPro" id="IPR040763">
    <property type="entry name" value="RNR_alpha_hel"/>
</dbReference>
<evidence type="ECO:0000256" key="10">
    <source>
        <dbReference type="ARBA" id="ARBA00048987"/>
    </source>
</evidence>
<dbReference type="PANTHER" id="PTHR43371">
    <property type="entry name" value="VITAMIN B12-DEPENDENT RIBONUCLEOTIDE REDUCTASE"/>
    <property type="match status" value="1"/>
</dbReference>
<dbReference type="AlphaFoldDB" id="A0A1Y1XIF2"/>
<evidence type="ECO:0000256" key="3">
    <source>
        <dbReference type="ARBA" id="ARBA00012275"/>
    </source>
</evidence>
<dbReference type="InterPro" id="IPR054158">
    <property type="entry name" value="RNR-II_ins_dom"/>
</dbReference>
<dbReference type="PANTHER" id="PTHR43371:SF1">
    <property type="entry name" value="RIBONUCLEOSIDE-DIPHOSPHATE REDUCTASE"/>
    <property type="match status" value="1"/>
</dbReference>
<protein>
    <recommendedName>
        <fullName evidence="3">ribonucleoside-triphosphate reductase (thioredoxin)</fullName>
        <ecNumber evidence="3">1.17.4.2</ecNumber>
    </recommendedName>
</protein>
<dbReference type="Gene3D" id="3.20.70.20">
    <property type="match status" value="3"/>
</dbReference>
<comment type="catalytic activity">
    <reaction evidence="10">
        <text>a 2'-deoxyribonucleoside 5'-triphosphate + [thioredoxin]-disulfide + H2O = a ribonucleoside 5'-triphosphate + [thioredoxin]-dithiol</text>
        <dbReference type="Rhea" id="RHEA:12701"/>
        <dbReference type="Rhea" id="RHEA-COMP:10698"/>
        <dbReference type="Rhea" id="RHEA-COMP:10700"/>
        <dbReference type="ChEBI" id="CHEBI:15377"/>
        <dbReference type="ChEBI" id="CHEBI:29950"/>
        <dbReference type="ChEBI" id="CHEBI:50058"/>
        <dbReference type="ChEBI" id="CHEBI:61557"/>
        <dbReference type="ChEBI" id="CHEBI:61560"/>
        <dbReference type="EC" id="1.17.4.2"/>
    </reaction>
</comment>
<keyword evidence="9" id="KW-0170">Cobalt</keyword>
<evidence type="ECO:0000259" key="12">
    <source>
        <dbReference type="Pfam" id="PF21995"/>
    </source>
</evidence>
<keyword evidence="5" id="KW-0235">DNA replication</keyword>
<accession>A0A1Y1XIF2</accession>
<dbReference type="SUPFAM" id="SSF51998">
    <property type="entry name" value="PFL-like glycyl radical enzymes"/>
    <property type="match status" value="1"/>
</dbReference>
<keyword evidence="6" id="KW-0560">Oxidoreductase</keyword>
<dbReference type="Pfam" id="PF17975">
    <property type="entry name" value="RNR_Alpha"/>
    <property type="match status" value="1"/>
</dbReference>
<dbReference type="EMBL" id="MCFE01000589">
    <property type="protein sequence ID" value="ORX85503.1"/>
    <property type="molecule type" value="Genomic_DNA"/>
</dbReference>
<feature type="domain" description="B12-dependent ribonucleotide reductase insertion" evidence="12">
    <location>
        <begin position="269"/>
        <end position="334"/>
    </location>
</feature>
<dbReference type="OrthoDB" id="14890at2759"/>
<evidence type="ECO:0000256" key="7">
    <source>
        <dbReference type="ARBA" id="ARBA00023157"/>
    </source>
</evidence>
<gene>
    <name evidence="13" type="ORF">K493DRAFT_341773</name>
</gene>
<sequence>MVAHLKKCENAPETLRTRYRVGAAQSPDIFNRTEEKATELKQELNKPSTKKRKINSLLDSEWIPTTITSHVLNEFFNSYTTQLEQKPQACKFQLAEGFLSYYKDRIPPFGFNGLGEIIYRRTYSRLRKDGAREQWWQTVKRVVDGTFNMQRKWCERMNSGWDEEKAQRSAQKMYERIFHMKFLPPGRGLWAMGSPLTEERGIYASLNNCGFVSTDCMWTKGSTPSKPFSFLMDASMLGVGVGFDTKGAAIAKDQQILVTGPNLALSPSTFVIPDCREGWVKSVELLIDSYFDPNMSVQEFKYHCIRPEGTPIKGFGGQSSGPQSLMELHQRIREALDRNIGAPISVTTIVDIMNLIGKCVVSGNVRRSAEIAFGDPFDEEYIDLKNYEVNPHRCEYGWTSNNSVFAKIGMDYHNICKRVVSNGEPGFSWLENAKDYGRMGDPMTKRDYRAQGGNPCLEQTLESFELCCLVEVFPNNHSSMEDFLGTLESAFLYAKTVTLGTTHWPESNRVMMRNRRIGTGLSGIAQFISKKGIEELRIWCESGYKHLSEVDKQLCEWLCIPQSIKISTVKPSGTVSLLAGATPGLHYPESRFCIRRVRLSKLSEMVDPFREAGYRIEPDVVDPNTLVIEIPIDHGEGVRSLAEVTMWEQLSLAAFMQKYWSDNQVSCTITFDPESEGPQLKHALNFFQYQLKGVSFLPRIAMGAYSQMPYEAISEMKYYQLTSSITRPGPKSPSLTRLLLNPQCLTAPDLRNVEGDTTVDPEIERFCDWSPYMLETTCPGTGLVMNVNGLEEHRLPTNTRF</sequence>
<evidence type="ECO:0000313" key="14">
    <source>
        <dbReference type="Proteomes" id="UP000193498"/>
    </source>
</evidence>
<evidence type="ECO:0000256" key="5">
    <source>
        <dbReference type="ARBA" id="ARBA00022705"/>
    </source>
</evidence>
<evidence type="ECO:0000256" key="9">
    <source>
        <dbReference type="ARBA" id="ARBA00023285"/>
    </source>
</evidence>
<organism evidence="13 14">
    <name type="scientific">Basidiobolus meristosporus CBS 931.73</name>
    <dbReference type="NCBI Taxonomy" id="1314790"/>
    <lineage>
        <taxon>Eukaryota</taxon>
        <taxon>Fungi</taxon>
        <taxon>Fungi incertae sedis</taxon>
        <taxon>Zoopagomycota</taxon>
        <taxon>Entomophthoromycotina</taxon>
        <taxon>Basidiobolomycetes</taxon>
        <taxon>Basidiobolales</taxon>
        <taxon>Basidiobolaceae</taxon>
        <taxon>Basidiobolus</taxon>
    </lineage>
</organism>
<dbReference type="GO" id="GO:0008998">
    <property type="term" value="F:ribonucleoside-triphosphate reductase (thioredoxin) activity"/>
    <property type="evidence" value="ECO:0007669"/>
    <property type="project" value="UniProtKB-EC"/>
</dbReference>
<comment type="similarity">
    <text evidence="2">Belongs to the class II ribonucleoside-triphosphate reductase family.</text>
</comment>
<dbReference type="Pfam" id="PF21995">
    <property type="entry name" value="RNR-II_ins_dom"/>
    <property type="match status" value="1"/>
</dbReference>
<dbReference type="InParanoid" id="A0A1Y1XIF2"/>
<dbReference type="GO" id="GO:0006260">
    <property type="term" value="P:DNA replication"/>
    <property type="evidence" value="ECO:0007669"/>
    <property type="project" value="UniProtKB-KW"/>
</dbReference>
<dbReference type="InterPro" id="IPR050862">
    <property type="entry name" value="RdRp_reductase_class-2"/>
</dbReference>
<name>A0A1Y1XIF2_9FUNG</name>
<evidence type="ECO:0000313" key="13">
    <source>
        <dbReference type="EMBL" id="ORX85503.1"/>
    </source>
</evidence>
<evidence type="ECO:0000256" key="8">
    <source>
        <dbReference type="ARBA" id="ARBA00023284"/>
    </source>
</evidence>
<evidence type="ECO:0000256" key="2">
    <source>
        <dbReference type="ARBA" id="ARBA00005654"/>
    </source>
</evidence>
<dbReference type="Proteomes" id="UP000193498">
    <property type="component" value="Unassembled WGS sequence"/>
</dbReference>